<organism evidence="1 2">
    <name type="scientific">Meridianimarinicoccus roseus</name>
    <dbReference type="NCBI Taxonomy" id="2072018"/>
    <lineage>
        <taxon>Bacteria</taxon>
        <taxon>Pseudomonadati</taxon>
        <taxon>Pseudomonadota</taxon>
        <taxon>Alphaproteobacteria</taxon>
        <taxon>Rhodobacterales</taxon>
        <taxon>Paracoccaceae</taxon>
        <taxon>Meridianimarinicoccus</taxon>
    </lineage>
</organism>
<keyword evidence="1" id="KW-0808">Transferase</keyword>
<dbReference type="InterPro" id="IPR042184">
    <property type="entry name" value="YqeY/Aim41_N"/>
</dbReference>
<proteinExistence type="predicted"/>
<evidence type="ECO:0000313" key="1">
    <source>
        <dbReference type="EMBL" id="PWR03567.1"/>
    </source>
</evidence>
<dbReference type="Gene3D" id="1.10.1510.10">
    <property type="entry name" value="Uncharacterised protein YqeY/AIM41 PF09424, N-terminal domain"/>
    <property type="match status" value="1"/>
</dbReference>
<dbReference type="Gene3D" id="1.10.10.410">
    <property type="match status" value="1"/>
</dbReference>
<dbReference type="SUPFAM" id="SSF89095">
    <property type="entry name" value="GatB/YqeY motif"/>
    <property type="match status" value="1"/>
</dbReference>
<name>A0A2V2LKD6_9RHOB</name>
<protein>
    <submittedName>
        <fullName evidence="1">Glutamyl-tRNA amidotransferase</fullName>
    </submittedName>
</protein>
<gene>
    <name evidence="1" type="ORF">DKT77_06705</name>
</gene>
<dbReference type="Pfam" id="PF09424">
    <property type="entry name" value="YqeY"/>
    <property type="match status" value="1"/>
</dbReference>
<reference evidence="1 2" key="1">
    <citation type="submission" date="2018-05" db="EMBL/GenBank/DDBJ databases">
        <title>Rhodobacteraceae gen. nov., sp. nov. isolated from sea water.</title>
        <authorList>
            <person name="Ren Y."/>
        </authorList>
    </citation>
    <scope>NUCLEOTIDE SEQUENCE [LARGE SCALE GENOMIC DNA]</scope>
    <source>
        <strain evidence="1 2">TG-679</strain>
    </source>
</reference>
<dbReference type="InterPro" id="IPR019004">
    <property type="entry name" value="YqeY/Aim41"/>
</dbReference>
<dbReference type="PANTHER" id="PTHR28055:SF1">
    <property type="entry name" value="ALTERED INHERITANCE OF MITOCHONDRIA PROTEIN 41, MITOCHONDRIAL"/>
    <property type="match status" value="1"/>
</dbReference>
<accession>A0A2V2LKD6</accession>
<sequence>MLLRDKISHALKAAVKDGDSTRLCTLRLISAAINDLEIAKRGCEEGVPSPITDDEVRGILGKMVRQRQESTRAYEEAGRLELAEQERAEAEIIEDFLPRQLSDDEKAAAIKAAIADSGAGSLRDIGKVMGLLKERHAGRMDFSTVSPEVRDHLAR</sequence>
<dbReference type="EMBL" id="QGKU01000026">
    <property type="protein sequence ID" value="PWR03567.1"/>
    <property type="molecule type" value="Genomic_DNA"/>
</dbReference>
<comment type="caution">
    <text evidence="1">The sequence shown here is derived from an EMBL/GenBank/DDBJ whole genome shotgun (WGS) entry which is preliminary data.</text>
</comment>
<dbReference type="InterPro" id="IPR023168">
    <property type="entry name" value="GatB_Yqey_C_2"/>
</dbReference>
<dbReference type="GO" id="GO:0016740">
    <property type="term" value="F:transferase activity"/>
    <property type="evidence" value="ECO:0007669"/>
    <property type="project" value="UniProtKB-KW"/>
</dbReference>
<dbReference type="PANTHER" id="PTHR28055">
    <property type="entry name" value="ALTERED INHERITANCE OF MITOCHONDRIA PROTEIN 41, MITOCHONDRIAL"/>
    <property type="match status" value="1"/>
</dbReference>
<dbReference type="Proteomes" id="UP000245680">
    <property type="component" value="Unassembled WGS sequence"/>
</dbReference>
<dbReference type="AlphaFoldDB" id="A0A2V2LKD6"/>
<dbReference type="GO" id="GO:0016884">
    <property type="term" value="F:carbon-nitrogen ligase activity, with glutamine as amido-N-donor"/>
    <property type="evidence" value="ECO:0007669"/>
    <property type="project" value="InterPro"/>
</dbReference>
<dbReference type="RefSeq" id="WP_109810967.1">
    <property type="nucleotide sequence ID" value="NZ_QGKU01000026.1"/>
</dbReference>
<dbReference type="InterPro" id="IPR003789">
    <property type="entry name" value="Asn/Gln_tRNA_amidoTrase-B-like"/>
</dbReference>
<dbReference type="OrthoDB" id="9788127at2"/>
<keyword evidence="2" id="KW-1185">Reference proteome</keyword>
<evidence type="ECO:0000313" key="2">
    <source>
        <dbReference type="Proteomes" id="UP000245680"/>
    </source>
</evidence>